<keyword evidence="2" id="KW-1185">Reference proteome</keyword>
<comment type="caution">
    <text evidence="1">The sequence shown here is derived from an EMBL/GenBank/DDBJ whole genome shotgun (WGS) entry which is preliminary data.</text>
</comment>
<evidence type="ECO:0000313" key="2">
    <source>
        <dbReference type="Proteomes" id="UP000789366"/>
    </source>
</evidence>
<accession>A0ACA9MNK6</accession>
<dbReference type="EMBL" id="CAJVPW010008822">
    <property type="protein sequence ID" value="CAG8597538.1"/>
    <property type="molecule type" value="Genomic_DNA"/>
</dbReference>
<feature type="non-terminal residue" evidence="1">
    <location>
        <position position="234"/>
    </location>
</feature>
<sequence length="234" mass="27812">MKKCERCYVIKPKEAFKKGKNANTKEAKTCHDCRTQISSKIMLKYNQKREENIAQNQRNAIVPENIVDHILETLPMDYDLSDFLFEKRFFIILDQLVNSIDMDSEKQLYKEVAQFLVDRISKADCFSWTYHKYEQLNNSVAFIYYCNSRDELKNKKPRTNQRDTTIRIQRHDCGGTIRINIDQLNNLVVVNIYHFLHSPPEAKNVTIQIRNYIIRNNLLTVPQLYENIKKEKIE</sequence>
<name>A0ACA9MNK6_9GLOM</name>
<reference evidence="1" key="1">
    <citation type="submission" date="2021-06" db="EMBL/GenBank/DDBJ databases">
        <authorList>
            <person name="Kallberg Y."/>
            <person name="Tangrot J."/>
            <person name="Rosling A."/>
        </authorList>
    </citation>
    <scope>NUCLEOTIDE SEQUENCE</scope>
    <source>
        <strain evidence="1">28 12/20/2015</strain>
    </source>
</reference>
<evidence type="ECO:0000313" key="1">
    <source>
        <dbReference type="EMBL" id="CAG8597538.1"/>
    </source>
</evidence>
<dbReference type="Proteomes" id="UP000789366">
    <property type="component" value="Unassembled WGS sequence"/>
</dbReference>
<protein>
    <submittedName>
        <fullName evidence="1">14013_t:CDS:1</fullName>
    </submittedName>
</protein>
<organism evidence="1 2">
    <name type="scientific">Cetraspora pellucida</name>
    <dbReference type="NCBI Taxonomy" id="1433469"/>
    <lineage>
        <taxon>Eukaryota</taxon>
        <taxon>Fungi</taxon>
        <taxon>Fungi incertae sedis</taxon>
        <taxon>Mucoromycota</taxon>
        <taxon>Glomeromycotina</taxon>
        <taxon>Glomeromycetes</taxon>
        <taxon>Diversisporales</taxon>
        <taxon>Gigasporaceae</taxon>
        <taxon>Cetraspora</taxon>
    </lineage>
</organism>
<proteinExistence type="predicted"/>
<gene>
    <name evidence="1" type="ORF">SPELUC_LOCUS6984</name>
</gene>